<proteinExistence type="predicted"/>
<dbReference type="Proteomes" id="UP000828390">
    <property type="component" value="Unassembled WGS sequence"/>
</dbReference>
<evidence type="ECO:0000313" key="1">
    <source>
        <dbReference type="EMBL" id="KAH3889644.1"/>
    </source>
</evidence>
<organism evidence="1 2">
    <name type="scientific">Dreissena polymorpha</name>
    <name type="common">Zebra mussel</name>
    <name type="synonym">Mytilus polymorpha</name>
    <dbReference type="NCBI Taxonomy" id="45954"/>
    <lineage>
        <taxon>Eukaryota</taxon>
        <taxon>Metazoa</taxon>
        <taxon>Spiralia</taxon>
        <taxon>Lophotrochozoa</taxon>
        <taxon>Mollusca</taxon>
        <taxon>Bivalvia</taxon>
        <taxon>Autobranchia</taxon>
        <taxon>Heteroconchia</taxon>
        <taxon>Euheterodonta</taxon>
        <taxon>Imparidentia</taxon>
        <taxon>Neoheterodontei</taxon>
        <taxon>Myida</taxon>
        <taxon>Dreissenoidea</taxon>
        <taxon>Dreissenidae</taxon>
        <taxon>Dreissena</taxon>
    </lineage>
</organism>
<comment type="caution">
    <text evidence="1">The sequence shown here is derived from an EMBL/GenBank/DDBJ whole genome shotgun (WGS) entry which is preliminary data.</text>
</comment>
<protein>
    <submittedName>
        <fullName evidence="1">Uncharacterized protein</fullName>
    </submittedName>
</protein>
<keyword evidence="2" id="KW-1185">Reference proteome</keyword>
<reference evidence="1" key="1">
    <citation type="journal article" date="2019" name="bioRxiv">
        <title>The Genome of the Zebra Mussel, Dreissena polymorpha: A Resource for Invasive Species Research.</title>
        <authorList>
            <person name="McCartney M.A."/>
            <person name="Auch B."/>
            <person name="Kono T."/>
            <person name="Mallez S."/>
            <person name="Zhang Y."/>
            <person name="Obille A."/>
            <person name="Becker A."/>
            <person name="Abrahante J.E."/>
            <person name="Garbe J."/>
            <person name="Badalamenti J.P."/>
            <person name="Herman A."/>
            <person name="Mangelson H."/>
            <person name="Liachko I."/>
            <person name="Sullivan S."/>
            <person name="Sone E.D."/>
            <person name="Koren S."/>
            <person name="Silverstein K.A.T."/>
            <person name="Beckman K.B."/>
            <person name="Gohl D.M."/>
        </authorList>
    </citation>
    <scope>NUCLEOTIDE SEQUENCE</scope>
    <source>
        <strain evidence="1">Duluth1</strain>
        <tissue evidence="1">Whole animal</tissue>
    </source>
</reference>
<name>A0A9D4N9E5_DREPO</name>
<sequence length="61" mass="6944">MKKFQALCHTARRYASLLYRTEGWTHNDLVRILAGPGTAMRLDGSLQSLGARQEPVDIDWK</sequence>
<dbReference type="AlphaFoldDB" id="A0A9D4N9E5"/>
<evidence type="ECO:0000313" key="2">
    <source>
        <dbReference type="Proteomes" id="UP000828390"/>
    </source>
</evidence>
<accession>A0A9D4N9E5</accession>
<reference evidence="1" key="2">
    <citation type="submission" date="2020-11" db="EMBL/GenBank/DDBJ databases">
        <authorList>
            <person name="McCartney M.A."/>
            <person name="Auch B."/>
            <person name="Kono T."/>
            <person name="Mallez S."/>
            <person name="Becker A."/>
            <person name="Gohl D.M."/>
            <person name="Silverstein K.A.T."/>
            <person name="Koren S."/>
            <person name="Bechman K.B."/>
            <person name="Herman A."/>
            <person name="Abrahante J.E."/>
            <person name="Garbe J."/>
        </authorList>
    </citation>
    <scope>NUCLEOTIDE SEQUENCE</scope>
    <source>
        <strain evidence="1">Duluth1</strain>
        <tissue evidence="1">Whole animal</tissue>
    </source>
</reference>
<gene>
    <name evidence="1" type="ORF">DPMN_013704</name>
</gene>
<dbReference type="EMBL" id="JAIWYP010000001">
    <property type="protein sequence ID" value="KAH3889644.1"/>
    <property type="molecule type" value="Genomic_DNA"/>
</dbReference>